<dbReference type="EMBL" id="JAZAQF010000049">
    <property type="protein sequence ID" value="MFG3817629.1"/>
    <property type="molecule type" value="Genomic_DNA"/>
</dbReference>
<reference evidence="2" key="1">
    <citation type="journal article" date="2024" name="Algal Res.">
        <title>Biochemical, toxicological and genomic investigation of a high-biomass producing Limnothrix strain isolated from Italian shallow drinking water reservoir.</title>
        <authorList>
            <person name="Simonazzi M."/>
            <person name="Shishido T.K."/>
            <person name="Delbaje E."/>
            <person name="Wahlsten M."/>
            <person name="Fewer D.P."/>
            <person name="Sivonen K."/>
            <person name="Pezzolesi L."/>
            <person name="Pistocchi R."/>
        </authorList>
    </citation>
    <scope>NUCLEOTIDE SEQUENCE [LARGE SCALE GENOMIC DNA]</scope>
    <source>
        <strain evidence="2">LRLZ20PSL1</strain>
    </source>
</reference>
<gene>
    <name evidence="1" type="ORF">VPK24_08265</name>
</gene>
<name>A0ABW7CBV3_9CYAN</name>
<keyword evidence="2" id="KW-1185">Reference proteome</keyword>
<organism evidence="1 2">
    <name type="scientific">Limnothrix redekei LRLZ20PSL1</name>
    <dbReference type="NCBI Taxonomy" id="3112953"/>
    <lineage>
        <taxon>Bacteria</taxon>
        <taxon>Bacillati</taxon>
        <taxon>Cyanobacteriota</taxon>
        <taxon>Cyanophyceae</taxon>
        <taxon>Pseudanabaenales</taxon>
        <taxon>Pseudanabaenaceae</taxon>
        <taxon>Limnothrix</taxon>
    </lineage>
</organism>
<comment type="caution">
    <text evidence="1">The sequence shown here is derived from an EMBL/GenBank/DDBJ whole genome shotgun (WGS) entry which is preliminary data.</text>
</comment>
<dbReference type="Gene3D" id="2.60.120.460">
    <property type="entry name" value="YjbQ-like"/>
    <property type="match status" value="1"/>
</dbReference>
<dbReference type="InterPro" id="IPR035917">
    <property type="entry name" value="YjbQ-like_sf"/>
</dbReference>
<evidence type="ECO:0000313" key="2">
    <source>
        <dbReference type="Proteomes" id="UP001604335"/>
    </source>
</evidence>
<protein>
    <submittedName>
        <fullName evidence="1">YjbQ family protein</fullName>
    </submittedName>
</protein>
<dbReference type="RefSeq" id="WP_393012076.1">
    <property type="nucleotide sequence ID" value="NZ_JAZAQF010000049.1"/>
</dbReference>
<proteinExistence type="predicted"/>
<evidence type="ECO:0000313" key="1">
    <source>
        <dbReference type="EMBL" id="MFG3817629.1"/>
    </source>
</evidence>
<dbReference type="Pfam" id="PF01894">
    <property type="entry name" value="YjbQ"/>
    <property type="match status" value="1"/>
</dbReference>
<dbReference type="InterPro" id="IPR001602">
    <property type="entry name" value="UPF0047_YjbQ-like"/>
</dbReference>
<dbReference type="SUPFAM" id="SSF111038">
    <property type="entry name" value="YjbQ-like"/>
    <property type="match status" value="1"/>
</dbReference>
<dbReference type="Proteomes" id="UP001604335">
    <property type="component" value="Unassembled WGS sequence"/>
</dbReference>
<accession>A0ABW7CBV3</accession>
<sequence length="33" mass="3619">MNGALGLGQWQSVLLFELDGSRSRSVSLQIWGI</sequence>